<dbReference type="AlphaFoldDB" id="A0A318TT92"/>
<feature type="domain" description="GP-PDE" evidence="1">
    <location>
        <begin position="43"/>
        <end position="281"/>
    </location>
</feature>
<dbReference type="Gene3D" id="3.20.20.190">
    <property type="entry name" value="Phosphatidylinositol (PI) phosphodiesterase"/>
    <property type="match status" value="1"/>
</dbReference>
<organism evidence="2 3">
    <name type="scientific">Ureibacillus chungkukjangi</name>
    <dbReference type="NCBI Taxonomy" id="1202712"/>
    <lineage>
        <taxon>Bacteria</taxon>
        <taxon>Bacillati</taxon>
        <taxon>Bacillota</taxon>
        <taxon>Bacilli</taxon>
        <taxon>Bacillales</taxon>
        <taxon>Caryophanaceae</taxon>
        <taxon>Ureibacillus</taxon>
    </lineage>
</organism>
<dbReference type="InterPro" id="IPR017946">
    <property type="entry name" value="PLC-like_Pdiesterase_TIM-brl"/>
</dbReference>
<sequence length="283" mass="32152">MRKTMRIFLYALLIVLLLCLFGFLGKGKPEAEEAPVPGVVASPKIFAHRGAANQFNENTIKSYKIASMEDVDALEIDLRMTKDNVLIAMHDETIDRTTNGTGRVSELTLRDIKSYVTLGLYNGEITMEEIPTLEEVFQTFGSTQNYYIETRLVYGETVMEEVLVKMLANHQLLDKEKVAIQSFSEESLEKMAELAPDLRLTLLFREGEFDLTKALDVDFPVIGMESTDATLDAVNALHRKGKEVHVFFNNPETLEEQQEKMKQFNIDGYFTDNISYTKRLLGK</sequence>
<evidence type="ECO:0000313" key="2">
    <source>
        <dbReference type="EMBL" id="PYF08061.1"/>
    </source>
</evidence>
<dbReference type="SUPFAM" id="SSF51695">
    <property type="entry name" value="PLC-like phosphodiesterases"/>
    <property type="match status" value="1"/>
</dbReference>
<dbReference type="PROSITE" id="PS51704">
    <property type="entry name" value="GP_PDE"/>
    <property type="match status" value="1"/>
</dbReference>
<dbReference type="RefSeq" id="WP_107932380.1">
    <property type="nucleotide sequence ID" value="NZ_CP085009.1"/>
</dbReference>
<accession>A0A318TT92</accession>
<dbReference type="Proteomes" id="UP000247416">
    <property type="component" value="Unassembled WGS sequence"/>
</dbReference>
<gene>
    <name evidence="2" type="ORF">BJ095_103232</name>
</gene>
<dbReference type="GO" id="GO:0008081">
    <property type="term" value="F:phosphoric diester hydrolase activity"/>
    <property type="evidence" value="ECO:0007669"/>
    <property type="project" value="InterPro"/>
</dbReference>
<dbReference type="EMBL" id="QJTJ01000003">
    <property type="protein sequence ID" value="PYF08061.1"/>
    <property type="molecule type" value="Genomic_DNA"/>
</dbReference>
<comment type="caution">
    <text evidence="2">The sequence shown here is derived from an EMBL/GenBank/DDBJ whole genome shotgun (WGS) entry which is preliminary data.</text>
</comment>
<reference evidence="2 3" key="1">
    <citation type="submission" date="2018-06" db="EMBL/GenBank/DDBJ databases">
        <title>Genomic Encyclopedia of Archaeal and Bacterial Type Strains, Phase II (KMG-II): from individual species to whole genera.</title>
        <authorList>
            <person name="Goeker M."/>
        </authorList>
    </citation>
    <scope>NUCLEOTIDE SEQUENCE [LARGE SCALE GENOMIC DNA]</scope>
    <source>
        <strain evidence="2 3">KACC 16626</strain>
    </source>
</reference>
<name>A0A318TT92_9BACL</name>
<dbReference type="PANTHER" id="PTHR46211">
    <property type="entry name" value="GLYCEROPHOSPHORYL DIESTER PHOSPHODIESTERASE"/>
    <property type="match status" value="1"/>
</dbReference>
<keyword evidence="3" id="KW-1185">Reference proteome</keyword>
<protein>
    <submittedName>
        <fullName evidence="2">Glycerophosphoryl diester phosphodiesterase/2,3-bisphosphoglycerate-dependent phosphoglycerate mutase</fullName>
    </submittedName>
</protein>
<dbReference type="PANTHER" id="PTHR46211:SF14">
    <property type="entry name" value="GLYCEROPHOSPHODIESTER PHOSPHODIESTERASE"/>
    <property type="match status" value="1"/>
</dbReference>
<evidence type="ECO:0000259" key="1">
    <source>
        <dbReference type="PROSITE" id="PS51704"/>
    </source>
</evidence>
<dbReference type="InterPro" id="IPR030395">
    <property type="entry name" value="GP_PDE_dom"/>
</dbReference>
<proteinExistence type="predicted"/>
<dbReference type="GO" id="GO:0006629">
    <property type="term" value="P:lipid metabolic process"/>
    <property type="evidence" value="ECO:0007669"/>
    <property type="project" value="InterPro"/>
</dbReference>
<evidence type="ECO:0000313" key="3">
    <source>
        <dbReference type="Proteomes" id="UP000247416"/>
    </source>
</evidence>
<dbReference type="Pfam" id="PF03009">
    <property type="entry name" value="GDPD"/>
    <property type="match status" value="1"/>
</dbReference>